<evidence type="ECO:0000259" key="7">
    <source>
        <dbReference type="PROSITE" id="PS51366"/>
    </source>
</evidence>
<dbReference type="FunFam" id="1.25.40.180:FF:000008">
    <property type="entry name" value="Programmed cell death protein 4"/>
    <property type="match status" value="1"/>
</dbReference>
<keyword evidence="5" id="KW-0677">Repeat</keyword>
<organism evidence="8 9">
    <name type="scientific">Cinara cedri</name>
    <dbReference type="NCBI Taxonomy" id="506608"/>
    <lineage>
        <taxon>Eukaryota</taxon>
        <taxon>Metazoa</taxon>
        <taxon>Ecdysozoa</taxon>
        <taxon>Arthropoda</taxon>
        <taxon>Hexapoda</taxon>
        <taxon>Insecta</taxon>
        <taxon>Pterygota</taxon>
        <taxon>Neoptera</taxon>
        <taxon>Paraneoptera</taxon>
        <taxon>Hemiptera</taxon>
        <taxon>Sternorrhyncha</taxon>
        <taxon>Aphidomorpha</taxon>
        <taxon>Aphidoidea</taxon>
        <taxon>Aphididae</taxon>
        <taxon>Lachninae</taxon>
        <taxon>Cinara</taxon>
    </lineage>
</organism>
<name>A0A5E4MQX3_9HEMI</name>
<evidence type="ECO:0000313" key="8">
    <source>
        <dbReference type="EMBL" id="VVC32259.1"/>
    </source>
</evidence>
<evidence type="ECO:0000256" key="1">
    <source>
        <dbReference type="ARBA" id="ARBA00004496"/>
    </source>
</evidence>
<reference evidence="8 9" key="1">
    <citation type="submission" date="2019-08" db="EMBL/GenBank/DDBJ databases">
        <authorList>
            <person name="Alioto T."/>
            <person name="Alioto T."/>
            <person name="Gomez Garrido J."/>
        </authorList>
    </citation>
    <scope>NUCLEOTIDE SEQUENCE [LARGE SCALE GENOMIC DNA]</scope>
</reference>
<accession>A0A5E4MQX3</accession>
<evidence type="ECO:0000313" key="9">
    <source>
        <dbReference type="Proteomes" id="UP000325440"/>
    </source>
</evidence>
<sequence>MAEVDDAVIDVVASEVINGCTITGDSDYSDKAVDPTSAEMRVKRKAKRLAKSLSRDSGIVNGHGGTATVVQLKRRWKNNRKSRNGFTKRGELKKGGAGGKGVWGKLGEESDLDAAIDMKDPNYDSDLLDDDNIVLREITPESSDEELKNSITFNILEYYEHGDTEEVAMSLYELNIISKWHLITQVAVEVALEHKPSQREMTSVLLSDLYGRVIKQKEIAQGFDVVLANLPDLILDTPEAPIFVGLFLARAIADDCLPPKIIDFFKEKNYSELANEALIKAHNLLNIKHGLTRLDNVWGVGGSLRPVQYLVRQMNMLLDEYLCSGDLQEAIRCILELEVPHFHHELVYEAVVDVIEAMNTHTEIAMCKLLNALYDAIIITPEMMNKGFDRVFDVLDDISIDVPLAPAVLERFLDKCINAGFLKRDILQKIPTRSSRKRYVSEGDGGRLKEA</sequence>
<keyword evidence="4" id="KW-0963">Cytoplasm</keyword>
<gene>
    <name evidence="8" type="ORF">CINCED_3A022482</name>
</gene>
<dbReference type="PANTHER" id="PTHR12626">
    <property type="entry name" value="PROGRAMMED CELL DEATH 4"/>
    <property type="match status" value="1"/>
</dbReference>
<keyword evidence="6" id="KW-0539">Nucleus</keyword>
<dbReference type="InterPro" id="IPR016024">
    <property type="entry name" value="ARM-type_fold"/>
</dbReference>
<dbReference type="Pfam" id="PF02847">
    <property type="entry name" value="MA3"/>
    <property type="match status" value="2"/>
</dbReference>
<proteinExistence type="inferred from homology"/>
<protein>
    <recommendedName>
        <fullName evidence="3">Programmed cell death protein 4</fullName>
    </recommendedName>
</protein>
<dbReference type="GO" id="GO:0003743">
    <property type="term" value="F:translation initiation factor activity"/>
    <property type="evidence" value="ECO:0007669"/>
    <property type="project" value="UniProtKB-KW"/>
</dbReference>
<keyword evidence="9" id="KW-1185">Reference proteome</keyword>
<dbReference type="GO" id="GO:0005634">
    <property type="term" value="C:nucleus"/>
    <property type="evidence" value="ECO:0007669"/>
    <property type="project" value="TreeGrafter"/>
</dbReference>
<dbReference type="InterPro" id="IPR039778">
    <property type="entry name" value="PDCD4"/>
</dbReference>
<dbReference type="Proteomes" id="UP000325440">
    <property type="component" value="Unassembled WGS sequence"/>
</dbReference>
<evidence type="ECO:0000256" key="5">
    <source>
        <dbReference type="ARBA" id="ARBA00022737"/>
    </source>
</evidence>
<dbReference type="SUPFAM" id="SSF48371">
    <property type="entry name" value="ARM repeat"/>
    <property type="match status" value="2"/>
</dbReference>
<evidence type="ECO:0000256" key="6">
    <source>
        <dbReference type="ARBA" id="ARBA00023242"/>
    </source>
</evidence>
<comment type="subcellular location">
    <subcellularLocation>
        <location evidence="1">Cytoplasm</location>
    </subcellularLocation>
</comment>
<dbReference type="AlphaFoldDB" id="A0A5E4MQX3"/>
<dbReference type="SMART" id="SM00544">
    <property type="entry name" value="MA3"/>
    <property type="match status" value="2"/>
</dbReference>
<comment type="similarity">
    <text evidence="2">Belongs to the PDCD4 family.</text>
</comment>
<evidence type="ECO:0000256" key="4">
    <source>
        <dbReference type="ARBA" id="ARBA00022490"/>
    </source>
</evidence>
<keyword evidence="8" id="KW-0648">Protein biosynthesis</keyword>
<dbReference type="InterPro" id="IPR003891">
    <property type="entry name" value="Initiation_fac_eIF4g_MI"/>
</dbReference>
<feature type="domain" description="MI" evidence="7">
    <location>
        <begin position="309"/>
        <end position="432"/>
    </location>
</feature>
<dbReference type="GO" id="GO:0045892">
    <property type="term" value="P:negative regulation of DNA-templated transcription"/>
    <property type="evidence" value="ECO:0007669"/>
    <property type="project" value="InterPro"/>
</dbReference>
<dbReference type="Gene3D" id="1.25.40.180">
    <property type="match status" value="2"/>
</dbReference>
<evidence type="ECO:0000256" key="3">
    <source>
        <dbReference type="ARBA" id="ARBA00014414"/>
    </source>
</evidence>
<dbReference type="PANTHER" id="PTHR12626:SF0">
    <property type="entry name" value="PROGRAMMED CELL DEATH PROTEIN 4"/>
    <property type="match status" value="1"/>
</dbReference>
<keyword evidence="8" id="KW-0396">Initiation factor</keyword>
<dbReference type="PROSITE" id="PS51366">
    <property type="entry name" value="MI"/>
    <property type="match status" value="2"/>
</dbReference>
<dbReference type="GO" id="GO:0005829">
    <property type="term" value="C:cytosol"/>
    <property type="evidence" value="ECO:0007669"/>
    <property type="project" value="TreeGrafter"/>
</dbReference>
<evidence type="ECO:0000256" key="2">
    <source>
        <dbReference type="ARBA" id="ARBA00005497"/>
    </source>
</evidence>
<dbReference type="FunFam" id="1.25.40.180:FF:000009">
    <property type="entry name" value="programmed cell death protein 4"/>
    <property type="match status" value="1"/>
</dbReference>
<feature type="domain" description="MI" evidence="7">
    <location>
        <begin position="146"/>
        <end position="267"/>
    </location>
</feature>
<dbReference type="EMBL" id="CABPRJ010000954">
    <property type="protein sequence ID" value="VVC32259.1"/>
    <property type="molecule type" value="Genomic_DNA"/>
</dbReference>
<dbReference type="OrthoDB" id="414546at2759"/>